<gene>
    <name evidence="1" type="ORF">LEP1GSC062_3619</name>
</gene>
<comment type="caution">
    <text evidence="1">The sequence shown here is derived from an EMBL/GenBank/DDBJ whole genome shotgun (WGS) entry which is preliminary data.</text>
</comment>
<dbReference type="EMBL" id="AHMT02000024">
    <property type="protein sequence ID" value="EQA63169.1"/>
    <property type="molecule type" value="Genomic_DNA"/>
</dbReference>
<evidence type="ECO:0000313" key="2">
    <source>
        <dbReference type="Proteomes" id="UP000018747"/>
    </source>
</evidence>
<evidence type="ECO:0000313" key="1">
    <source>
        <dbReference type="EMBL" id="EQA63169.1"/>
    </source>
</evidence>
<protein>
    <submittedName>
        <fullName evidence="1">Uncharacterized protein</fullName>
    </submittedName>
</protein>
<accession>V6I886</accession>
<keyword evidence="2" id="KW-1185">Reference proteome</keyword>
<dbReference type="Proteomes" id="UP000018747">
    <property type="component" value="Unassembled WGS sequence"/>
</dbReference>
<name>V6I886_9LEPT</name>
<organism evidence="1 2">
    <name type="scientific">Leptospira alexanderi serovar Manhao 3 str. L 60</name>
    <dbReference type="NCBI Taxonomy" id="1049759"/>
    <lineage>
        <taxon>Bacteria</taxon>
        <taxon>Pseudomonadati</taxon>
        <taxon>Spirochaetota</taxon>
        <taxon>Spirochaetia</taxon>
        <taxon>Leptospirales</taxon>
        <taxon>Leptospiraceae</taxon>
        <taxon>Leptospira</taxon>
    </lineage>
</organism>
<dbReference type="AlphaFoldDB" id="V6I886"/>
<reference evidence="1" key="1">
    <citation type="submission" date="2013-05" db="EMBL/GenBank/DDBJ databases">
        <authorList>
            <person name="Harkins D.M."/>
            <person name="Durkin A.S."/>
            <person name="Brinkac L.M."/>
            <person name="Haft D.H."/>
            <person name="Selengut J.D."/>
            <person name="Sanka R."/>
            <person name="DePew J."/>
            <person name="Purushe J."/>
            <person name="Hartskeerl R.A."/>
            <person name="Ahmed A."/>
            <person name="van der Linden H."/>
            <person name="Goris M.G.A."/>
            <person name="Vinetz J.M."/>
            <person name="Sutton G.G."/>
            <person name="Nierman W.C."/>
            <person name="Fouts D.E."/>
        </authorList>
    </citation>
    <scope>NUCLEOTIDE SEQUENCE [LARGE SCALE GENOMIC DNA]</scope>
    <source>
        <strain evidence="1">L 60</strain>
    </source>
</reference>
<proteinExistence type="predicted"/>
<sequence>MKNVFSQSGTKFVNFFQNSIRFFYFKKKGKETNYPEERYEKKTFTFTYNGDSVSAISTYTSSRRNESKRNSNFR</sequence>